<evidence type="ECO:0000259" key="2">
    <source>
        <dbReference type="Pfam" id="PF17111"/>
    </source>
</evidence>
<protein>
    <recommendedName>
        <fullName evidence="2">Azaphilone pigments biosynthesis cluster protein L N-terminal domain-containing protein</fullName>
    </recommendedName>
</protein>
<dbReference type="InterPro" id="IPR031348">
    <property type="entry name" value="PigL_N"/>
</dbReference>
<feature type="domain" description="Azaphilone pigments biosynthesis cluster protein L N-terminal" evidence="2">
    <location>
        <begin position="2"/>
        <end position="202"/>
    </location>
</feature>
<dbReference type="RefSeq" id="XP_056515269.1">
    <property type="nucleotide sequence ID" value="XM_056652002.1"/>
</dbReference>
<dbReference type="EMBL" id="JAPMSZ010000002">
    <property type="protein sequence ID" value="KAJ5111790.1"/>
    <property type="molecule type" value="Genomic_DNA"/>
</dbReference>
<evidence type="ECO:0000256" key="1">
    <source>
        <dbReference type="SAM" id="MobiDB-lite"/>
    </source>
</evidence>
<evidence type="ECO:0000313" key="4">
    <source>
        <dbReference type="Proteomes" id="UP001141434"/>
    </source>
</evidence>
<feature type="compositionally biased region" description="Polar residues" evidence="1">
    <location>
        <begin position="402"/>
        <end position="414"/>
    </location>
</feature>
<keyword evidence="4" id="KW-1185">Reference proteome</keyword>
<dbReference type="GeneID" id="81391170"/>
<organism evidence="3 4">
    <name type="scientific">Penicillium alfredii</name>
    <dbReference type="NCBI Taxonomy" id="1506179"/>
    <lineage>
        <taxon>Eukaryota</taxon>
        <taxon>Fungi</taxon>
        <taxon>Dikarya</taxon>
        <taxon>Ascomycota</taxon>
        <taxon>Pezizomycotina</taxon>
        <taxon>Eurotiomycetes</taxon>
        <taxon>Eurotiomycetidae</taxon>
        <taxon>Eurotiales</taxon>
        <taxon>Aspergillaceae</taxon>
        <taxon>Penicillium</taxon>
    </lineage>
</organism>
<accession>A0A9W9G420</accession>
<comment type="caution">
    <text evidence="3">The sequence shown here is derived from an EMBL/GenBank/DDBJ whole genome shotgun (WGS) entry which is preliminary data.</text>
</comment>
<dbReference type="AlphaFoldDB" id="A0A9W9G420"/>
<gene>
    <name evidence="3" type="ORF">NUU61_001420</name>
</gene>
<reference evidence="3" key="1">
    <citation type="submission" date="2022-11" db="EMBL/GenBank/DDBJ databases">
        <authorList>
            <person name="Petersen C."/>
        </authorList>
    </citation>
    <scope>NUCLEOTIDE SEQUENCE</scope>
    <source>
        <strain evidence="3">IBT 34128</strain>
    </source>
</reference>
<dbReference type="Proteomes" id="UP001141434">
    <property type="component" value="Unassembled WGS sequence"/>
</dbReference>
<dbReference type="Pfam" id="PF17111">
    <property type="entry name" value="PigL_N"/>
    <property type="match status" value="1"/>
</dbReference>
<proteinExistence type="predicted"/>
<evidence type="ECO:0000313" key="3">
    <source>
        <dbReference type="EMBL" id="KAJ5111790.1"/>
    </source>
</evidence>
<sequence length="433" mass="47831">MADPLSITASILAVITAAVQSTKSLHDTIVRFKGRDKTLLRLQNEIHDLVGILDSLKQVIDGEASMSALLRGPIERCGQICGEFGHSMESFNQKSKTGFRDWTKMEFMRGDMNEFIDTISGYKSTISVGLCTVTMQTVKVSQNALQEYNEMIQDTAYNLEVQLCRVDEKMARLTSDSANVLNSSIDLKDERDVTKQCLRICEDAKSYIESLTNQESTLLHEGPQSATDVGQSSFEAQALTREALDENRDSFAATICQLRNRLESLIIKNDPSDESERSRLLDDINASKKCLEVCKMASEVSTQKIYRVGEVIADGDSDQVVVTTLADLFDVKKALSKDNSAQLVGSMTEEALHHLTEKRYGSRFGALARESDADGAAGTGLHPASETRKGKLSFTSPKIYDGQSSGQRIRQSPLPNEVRKRSTMDEGEQDIGQ</sequence>
<feature type="region of interest" description="Disordered" evidence="1">
    <location>
        <begin position="371"/>
        <end position="433"/>
    </location>
</feature>
<name>A0A9W9G420_9EURO</name>
<dbReference type="OrthoDB" id="428260at2759"/>
<reference evidence="3" key="2">
    <citation type="journal article" date="2023" name="IMA Fungus">
        <title>Comparative genomic study of the Penicillium genus elucidates a diverse pangenome and 15 lateral gene transfer events.</title>
        <authorList>
            <person name="Petersen C."/>
            <person name="Sorensen T."/>
            <person name="Nielsen M.R."/>
            <person name="Sondergaard T.E."/>
            <person name="Sorensen J.L."/>
            <person name="Fitzpatrick D.A."/>
            <person name="Frisvad J.C."/>
            <person name="Nielsen K.L."/>
        </authorList>
    </citation>
    <scope>NUCLEOTIDE SEQUENCE</scope>
    <source>
        <strain evidence="3">IBT 34128</strain>
    </source>
</reference>